<comment type="caution">
    <text evidence="2">The sequence shown here is derived from an EMBL/GenBank/DDBJ whole genome shotgun (WGS) entry which is preliminary data.</text>
</comment>
<keyword evidence="1" id="KW-0732">Signal</keyword>
<dbReference type="InterPro" id="IPR025421">
    <property type="entry name" value="DUF4148"/>
</dbReference>
<dbReference type="Proteomes" id="UP000301751">
    <property type="component" value="Unassembled WGS sequence"/>
</dbReference>
<gene>
    <name evidence="2" type="ORF">AQPW35_48600</name>
</gene>
<protein>
    <recommendedName>
        <fullName evidence="4">DUF4148 domain-containing protein</fullName>
    </recommendedName>
</protein>
<dbReference type="RefSeq" id="WP_137735486.1">
    <property type="nucleotide sequence ID" value="NZ_BJCL01000020.1"/>
</dbReference>
<organism evidence="2 3">
    <name type="scientific">Pseudaquabacterium pictum</name>
    <dbReference type="NCBI Taxonomy" id="2315236"/>
    <lineage>
        <taxon>Bacteria</taxon>
        <taxon>Pseudomonadati</taxon>
        <taxon>Pseudomonadota</taxon>
        <taxon>Betaproteobacteria</taxon>
        <taxon>Burkholderiales</taxon>
        <taxon>Sphaerotilaceae</taxon>
        <taxon>Pseudaquabacterium</taxon>
    </lineage>
</organism>
<sequence length="113" mass="11556">MNATQSLIAAIALTAAAAGSAFAQEATPDSWLQGVQSTKTRAEVGAELTAARQSGLTKAWSAGYMEPVRSTALRASVKASTLQAIQSGEQRAINAEVYSHLPAGAVLVGQAAR</sequence>
<proteinExistence type="predicted"/>
<feature type="signal peptide" evidence="1">
    <location>
        <begin position="1"/>
        <end position="23"/>
    </location>
</feature>
<evidence type="ECO:0000313" key="3">
    <source>
        <dbReference type="Proteomes" id="UP000301751"/>
    </source>
</evidence>
<name>A0A480AVP1_9BURK</name>
<evidence type="ECO:0000313" key="2">
    <source>
        <dbReference type="EMBL" id="GCL65779.1"/>
    </source>
</evidence>
<dbReference type="OrthoDB" id="8718956at2"/>
<evidence type="ECO:0000256" key="1">
    <source>
        <dbReference type="SAM" id="SignalP"/>
    </source>
</evidence>
<dbReference type="EMBL" id="BJCL01000020">
    <property type="protein sequence ID" value="GCL65779.1"/>
    <property type="molecule type" value="Genomic_DNA"/>
</dbReference>
<keyword evidence="3" id="KW-1185">Reference proteome</keyword>
<evidence type="ECO:0008006" key="4">
    <source>
        <dbReference type="Google" id="ProtNLM"/>
    </source>
</evidence>
<feature type="chain" id="PRO_5019766596" description="DUF4148 domain-containing protein" evidence="1">
    <location>
        <begin position="24"/>
        <end position="113"/>
    </location>
</feature>
<dbReference type="Pfam" id="PF13663">
    <property type="entry name" value="DUF4148"/>
    <property type="match status" value="1"/>
</dbReference>
<reference evidence="3" key="1">
    <citation type="submission" date="2019-03" db="EMBL/GenBank/DDBJ databases">
        <title>Aquabacterium pictum sp.nov., the first bacteriochlorophyll a-containing freshwater bacterium in the genus Aquabacterium of the class Betaproteobacteria.</title>
        <authorList>
            <person name="Hirose S."/>
            <person name="Tank M."/>
            <person name="Hara E."/>
            <person name="Tamaki H."/>
            <person name="Takaichi S."/>
            <person name="Haruta S."/>
            <person name="Hanada S."/>
        </authorList>
    </citation>
    <scope>NUCLEOTIDE SEQUENCE [LARGE SCALE GENOMIC DNA]</scope>
    <source>
        <strain evidence="3">W35</strain>
    </source>
</reference>
<dbReference type="AlphaFoldDB" id="A0A480AVP1"/>
<accession>A0A480AVP1</accession>